<protein>
    <submittedName>
        <fullName evidence="3">Calcineurin phosphoesterase</fullName>
    </submittedName>
</protein>
<dbReference type="AlphaFoldDB" id="A0A0A0ENJ1"/>
<name>A0A0A0ENJ1_9GAMM</name>
<dbReference type="PANTHER" id="PTHR43143:SF6">
    <property type="entry name" value="BLL3016 PROTEIN"/>
    <property type="match status" value="1"/>
</dbReference>
<dbReference type="SUPFAM" id="SSF56300">
    <property type="entry name" value="Metallo-dependent phosphatases"/>
    <property type="match status" value="1"/>
</dbReference>
<proteinExistence type="predicted"/>
<dbReference type="Gene3D" id="2.60.40.10">
    <property type="entry name" value="Immunoglobulins"/>
    <property type="match status" value="1"/>
</dbReference>
<feature type="region of interest" description="Disordered" evidence="1">
    <location>
        <begin position="1"/>
        <end position="27"/>
    </location>
</feature>
<dbReference type="InterPro" id="IPR013783">
    <property type="entry name" value="Ig-like_fold"/>
</dbReference>
<gene>
    <name evidence="3" type="ORF">N792_06320</name>
</gene>
<dbReference type="Gene3D" id="3.60.21.10">
    <property type="match status" value="1"/>
</dbReference>
<keyword evidence="4" id="KW-1185">Reference proteome</keyword>
<evidence type="ECO:0000313" key="4">
    <source>
        <dbReference type="Proteomes" id="UP000030017"/>
    </source>
</evidence>
<organism evidence="3 4">
    <name type="scientific">Lysobacter concretionis Ko07 = DSM 16239</name>
    <dbReference type="NCBI Taxonomy" id="1122185"/>
    <lineage>
        <taxon>Bacteria</taxon>
        <taxon>Pseudomonadati</taxon>
        <taxon>Pseudomonadota</taxon>
        <taxon>Gammaproteobacteria</taxon>
        <taxon>Lysobacterales</taxon>
        <taxon>Lysobacteraceae</taxon>
        <taxon>Novilysobacter</taxon>
    </lineage>
</organism>
<dbReference type="Proteomes" id="UP000030017">
    <property type="component" value="Unassembled WGS sequence"/>
</dbReference>
<dbReference type="InterPro" id="IPR029052">
    <property type="entry name" value="Metallo-depent_PP-like"/>
</dbReference>
<reference evidence="3 4" key="1">
    <citation type="submission" date="2013-08" db="EMBL/GenBank/DDBJ databases">
        <title>Genome sequencing of Lysobacter.</title>
        <authorList>
            <person name="Zhang S."/>
            <person name="Wang G."/>
        </authorList>
    </citation>
    <scope>NUCLEOTIDE SEQUENCE [LARGE SCALE GENOMIC DNA]</scope>
    <source>
        <strain evidence="3 4">Ko07</strain>
    </source>
</reference>
<dbReference type="InterPro" id="IPR032288">
    <property type="entry name" value="Metallophos_C"/>
</dbReference>
<comment type="caution">
    <text evidence="3">The sequence shown here is derived from an EMBL/GenBank/DDBJ whole genome shotgun (WGS) entry which is preliminary data.</text>
</comment>
<dbReference type="SUPFAM" id="SSF117074">
    <property type="entry name" value="Hypothetical protein PA1324"/>
    <property type="match status" value="1"/>
</dbReference>
<accession>A0A0A0ENJ1</accession>
<evidence type="ECO:0000259" key="2">
    <source>
        <dbReference type="Pfam" id="PF16370"/>
    </source>
</evidence>
<dbReference type="eggNOG" id="COG1409">
    <property type="taxonomic scope" value="Bacteria"/>
</dbReference>
<dbReference type="Pfam" id="PF16370">
    <property type="entry name" value="MetallophosC"/>
    <property type="match status" value="1"/>
</dbReference>
<dbReference type="PANTHER" id="PTHR43143">
    <property type="entry name" value="METALLOPHOSPHOESTERASE, CALCINEURIN SUPERFAMILY"/>
    <property type="match status" value="1"/>
</dbReference>
<feature type="domain" description="Calcineurin-like phosphoesterase C-terminal" evidence="2">
    <location>
        <begin position="343"/>
        <end position="512"/>
    </location>
</feature>
<evidence type="ECO:0000313" key="3">
    <source>
        <dbReference type="EMBL" id="KGM51959.1"/>
    </source>
</evidence>
<evidence type="ECO:0000256" key="1">
    <source>
        <dbReference type="SAM" id="MobiDB-lite"/>
    </source>
</evidence>
<dbReference type="STRING" id="1122185.N792_06320"/>
<sequence>MGAIPGHAAPTPATDVSGATFIDGNGNGIRDPGEAGVAGIKMSNGRDIVWSAADGSYSIPVRPGDTVFAVKPSGYAFAKRDDGLPAFWQHYFPDGSPALKYAGVPRHSSRRMDVALQPLKAPPDDLDVVILADPQVKSLADVDYYARDIIASIRESTPGRPAAQLGLSLGDIVDDDLSLYPAINARTASLGVPWLHAAGNHDMDLDASRDEDSLLTFRRSFGPDTLAWEEPGATFVMLDDVIHLPGQKPAYIGGLREDQFTFLQAYLATVEKDGLLVIGAHIPFFNTSATPATETFRAADRERLFALLRDFPNVLLLTGHGHVQQHVHHGPRDGWHGRQPLHEYNVGAACGAFWSGVKDAEGIPDATMADGTPNGYARLKVGQGGGYALSWYPARLAAGDPARTGAMFLHAPKVLRRGAYPAWGVYANVFMGRDDSRVQYRIDEGDWKPMRRVEQADPVLLAENVRDDEATVLRGFDRSPEARPSRHLWRGALPTDLATGEHRVEVRVFDPWLGEQRAETRYRLQDAAE</sequence>
<dbReference type="InterPro" id="IPR051918">
    <property type="entry name" value="STPP_CPPED1"/>
</dbReference>
<dbReference type="EMBL" id="AVPS01000004">
    <property type="protein sequence ID" value="KGM51959.1"/>
    <property type="molecule type" value="Genomic_DNA"/>
</dbReference>